<keyword evidence="2" id="KW-1185">Reference proteome</keyword>
<organism evidence="1 2">
    <name type="scientific">Odynerus spinipes</name>
    <dbReference type="NCBI Taxonomy" id="1348599"/>
    <lineage>
        <taxon>Eukaryota</taxon>
        <taxon>Metazoa</taxon>
        <taxon>Ecdysozoa</taxon>
        <taxon>Arthropoda</taxon>
        <taxon>Hexapoda</taxon>
        <taxon>Insecta</taxon>
        <taxon>Pterygota</taxon>
        <taxon>Neoptera</taxon>
        <taxon>Endopterygota</taxon>
        <taxon>Hymenoptera</taxon>
        <taxon>Apocrita</taxon>
        <taxon>Aculeata</taxon>
        <taxon>Vespoidea</taxon>
        <taxon>Vespidae</taxon>
        <taxon>Eumeninae</taxon>
        <taxon>Odynerus</taxon>
    </lineage>
</organism>
<proteinExistence type="predicted"/>
<sequence length="183" mass="20676">MKLPRLRKPWELALIKDGINKRKNYEDMLSNKRHINNNMEIVKPAMAVVLNSPRLYPLSHKGHASVEIIIKKEFVKKTKNHNQIFLAKTIATLNVGVYELKPRGHNKAEALFRTKEAANAFDTCLNSVRIKESAGYVVISTMEKRSIYEAIKEAKATCGITFNSKVSNKNVTANLANNLSLNK</sequence>
<dbReference type="Proteomes" id="UP001258017">
    <property type="component" value="Unassembled WGS sequence"/>
</dbReference>
<reference evidence="1" key="1">
    <citation type="submission" date="2021-08" db="EMBL/GenBank/DDBJ databases">
        <authorList>
            <person name="Misof B."/>
            <person name="Oliver O."/>
            <person name="Podsiadlowski L."/>
            <person name="Donath A."/>
            <person name="Peters R."/>
            <person name="Mayer C."/>
            <person name="Rust J."/>
            <person name="Gunkel S."/>
            <person name="Lesny P."/>
            <person name="Martin S."/>
            <person name="Oeyen J.P."/>
            <person name="Petersen M."/>
            <person name="Panagiotis P."/>
            <person name="Wilbrandt J."/>
            <person name="Tanja T."/>
        </authorList>
    </citation>
    <scope>NUCLEOTIDE SEQUENCE</scope>
    <source>
        <strain evidence="1">GBR_01_08_01A</strain>
        <tissue evidence="1">Thorax + abdomen</tissue>
    </source>
</reference>
<dbReference type="AlphaFoldDB" id="A0AAD9RGJ0"/>
<accession>A0AAD9RGJ0</accession>
<evidence type="ECO:0000313" key="1">
    <source>
        <dbReference type="EMBL" id="KAK2578873.1"/>
    </source>
</evidence>
<comment type="caution">
    <text evidence="1">The sequence shown here is derived from an EMBL/GenBank/DDBJ whole genome shotgun (WGS) entry which is preliminary data.</text>
</comment>
<evidence type="ECO:0000313" key="2">
    <source>
        <dbReference type="Proteomes" id="UP001258017"/>
    </source>
</evidence>
<reference evidence="1" key="2">
    <citation type="journal article" date="2023" name="Commun. Biol.">
        <title>Intrasexual cuticular hydrocarbon dimorphism in a wasp sheds light on hydrocarbon biosynthesis genes in Hymenoptera.</title>
        <authorList>
            <person name="Moris V.C."/>
            <person name="Podsiadlowski L."/>
            <person name="Martin S."/>
            <person name="Oeyen J.P."/>
            <person name="Donath A."/>
            <person name="Petersen M."/>
            <person name="Wilbrandt J."/>
            <person name="Misof B."/>
            <person name="Liedtke D."/>
            <person name="Thamm M."/>
            <person name="Scheiner R."/>
            <person name="Schmitt T."/>
            <person name="Niehuis O."/>
        </authorList>
    </citation>
    <scope>NUCLEOTIDE SEQUENCE</scope>
    <source>
        <strain evidence="1">GBR_01_08_01A</strain>
    </source>
</reference>
<gene>
    <name evidence="1" type="ORF">KPH14_009741</name>
</gene>
<protein>
    <submittedName>
        <fullName evidence="1">Uncharacterized protein</fullName>
    </submittedName>
</protein>
<dbReference type="EMBL" id="JAIFRP010000142">
    <property type="protein sequence ID" value="KAK2578873.1"/>
    <property type="molecule type" value="Genomic_DNA"/>
</dbReference>
<name>A0AAD9RGJ0_9HYME</name>